<feature type="transmembrane region" description="Helical" evidence="1">
    <location>
        <begin position="46"/>
        <end position="67"/>
    </location>
</feature>
<dbReference type="PANTHER" id="PTHR31720">
    <property type="entry name" value="SERPENTINE RECEPTOR, CLASS Z-RELATED"/>
    <property type="match status" value="1"/>
</dbReference>
<dbReference type="Proteomes" id="UP000483820">
    <property type="component" value="Chromosome V"/>
</dbReference>
<evidence type="ECO:0000256" key="1">
    <source>
        <dbReference type="SAM" id="Phobius"/>
    </source>
</evidence>
<feature type="transmembrane region" description="Helical" evidence="1">
    <location>
        <begin position="22"/>
        <end position="39"/>
    </location>
</feature>
<comment type="caution">
    <text evidence="2">The sequence shown here is derived from an EMBL/GenBank/DDBJ whole genome shotgun (WGS) entry which is preliminary data.</text>
</comment>
<dbReference type="EMBL" id="WUAV01000005">
    <property type="protein sequence ID" value="KAF1754421.1"/>
    <property type="molecule type" value="Genomic_DNA"/>
</dbReference>
<accession>A0A6A5GIJ8</accession>
<dbReference type="KEGG" id="crq:GCK72_020982"/>
<keyword evidence="1" id="KW-0812">Transmembrane</keyword>
<dbReference type="InterPro" id="IPR018817">
    <property type="entry name" value="7TM_GPCR_serpentine_rcpt_Srz"/>
</dbReference>
<dbReference type="Pfam" id="PF10325">
    <property type="entry name" value="7TM_GPCR_Srz"/>
    <property type="match status" value="1"/>
</dbReference>
<dbReference type="RefSeq" id="XP_053582836.1">
    <property type="nucleotide sequence ID" value="XM_053733923.1"/>
</dbReference>
<name>A0A6A5GIJ8_CAERE</name>
<evidence type="ECO:0000313" key="2">
    <source>
        <dbReference type="EMBL" id="KAF1754421.1"/>
    </source>
</evidence>
<evidence type="ECO:0000313" key="3">
    <source>
        <dbReference type="Proteomes" id="UP000483820"/>
    </source>
</evidence>
<keyword evidence="1" id="KW-1133">Transmembrane helix</keyword>
<gene>
    <name evidence="2" type="ORF">GCK72_020982</name>
</gene>
<dbReference type="CTD" id="9815055"/>
<proteinExistence type="predicted"/>
<dbReference type="AlphaFoldDB" id="A0A6A5GIJ8"/>
<dbReference type="PANTHER" id="PTHR31720:SF4">
    <property type="entry name" value="SERPENTINE RECEPTOR, CLASS Z"/>
    <property type="match status" value="1"/>
</dbReference>
<dbReference type="GeneID" id="9815055"/>
<keyword evidence="1" id="KW-0472">Membrane</keyword>
<evidence type="ECO:0008006" key="4">
    <source>
        <dbReference type="Google" id="ProtNLM"/>
    </source>
</evidence>
<organism evidence="2 3">
    <name type="scientific">Caenorhabditis remanei</name>
    <name type="common">Caenorhabditis vulgaris</name>
    <dbReference type="NCBI Taxonomy" id="31234"/>
    <lineage>
        <taxon>Eukaryota</taxon>
        <taxon>Metazoa</taxon>
        <taxon>Ecdysozoa</taxon>
        <taxon>Nematoda</taxon>
        <taxon>Chromadorea</taxon>
        <taxon>Rhabditida</taxon>
        <taxon>Rhabditina</taxon>
        <taxon>Rhabditomorpha</taxon>
        <taxon>Rhabditoidea</taxon>
        <taxon>Rhabditidae</taxon>
        <taxon>Peloderinae</taxon>
        <taxon>Caenorhabditis</taxon>
    </lineage>
</organism>
<protein>
    <recommendedName>
        <fullName evidence="4">Serpentine receptor class gamma</fullName>
    </recommendedName>
</protein>
<sequence length="142" mass="16512">MVLFFPSTKKYVTYNEKGLKRFIWSTYAFLLIPFAMKCFKVPNVDVIRFVASDILIITSASLYIAIYMMIKKQKHLTSAQFHRPHRYVMWQLIVMLICKLVMTAVRQPELAPKPQCESAAKAGRLQQETGESAWQKVLKKHV</sequence>
<reference evidence="2 3" key="1">
    <citation type="submission" date="2019-12" db="EMBL/GenBank/DDBJ databases">
        <title>Chromosome-level assembly of the Caenorhabditis remanei genome.</title>
        <authorList>
            <person name="Teterina A.A."/>
            <person name="Willis J.H."/>
            <person name="Phillips P.C."/>
        </authorList>
    </citation>
    <scope>NUCLEOTIDE SEQUENCE [LARGE SCALE GENOMIC DNA]</scope>
    <source>
        <strain evidence="2 3">PX506</strain>
        <tissue evidence="2">Whole organism</tissue>
    </source>
</reference>
<feature type="transmembrane region" description="Helical" evidence="1">
    <location>
        <begin position="87"/>
        <end position="105"/>
    </location>
</feature>